<proteinExistence type="predicted"/>
<dbReference type="EMBL" id="HBGU01016440">
    <property type="protein sequence ID" value="CAD9425562.1"/>
    <property type="molecule type" value="Transcribed_RNA"/>
</dbReference>
<accession>A0A7S2G347</accession>
<evidence type="ECO:0000313" key="3">
    <source>
        <dbReference type="EMBL" id="CAD9425562.1"/>
    </source>
</evidence>
<protein>
    <recommendedName>
        <fullName evidence="2">PH domain-containing protein</fullName>
    </recommendedName>
</protein>
<evidence type="ECO:0000259" key="2">
    <source>
        <dbReference type="PROSITE" id="PS50003"/>
    </source>
</evidence>
<feature type="compositionally biased region" description="Gly residues" evidence="1">
    <location>
        <begin position="168"/>
        <end position="182"/>
    </location>
</feature>
<feature type="compositionally biased region" description="Low complexity" evidence="1">
    <location>
        <begin position="37"/>
        <end position="50"/>
    </location>
</feature>
<dbReference type="AlphaFoldDB" id="A0A7S2G347"/>
<organism evidence="3">
    <name type="scientific">Haptolina brevifila</name>
    <dbReference type="NCBI Taxonomy" id="156173"/>
    <lineage>
        <taxon>Eukaryota</taxon>
        <taxon>Haptista</taxon>
        <taxon>Haptophyta</taxon>
        <taxon>Prymnesiophyceae</taxon>
        <taxon>Prymnesiales</taxon>
        <taxon>Prymnesiaceae</taxon>
        <taxon>Haptolina</taxon>
    </lineage>
</organism>
<feature type="region of interest" description="Disordered" evidence="1">
    <location>
        <begin position="199"/>
        <end position="219"/>
    </location>
</feature>
<dbReference type="SUPFAM" id="SSF50729">
    <property type="entry name" value="PH domain-like"/>
    <property type="match status" value="1"/>
</dbReference>
<gene>
    <name evidence="3" type="ORF">CBRE1094_LOCUS8872</name>
</gene>
<name>A0A7S2G347_9EUKA</name>
<dbReference type="SMART" id="SM00233">
    <property type="entry name" value="PH"/>
    <property type="match status" value="1"/>
</dbReference>
<sequence length="490" mass="51941">MHERGHSRRMPFGSRQHSPAAARFTQLPSRSTHPRVAAAAAAAALAPAPANQRELMSRADALRAIELQSERRVPRDVRRGPLKDGTGSWSSGGEEAHSRSEPISRADTLPSQGTRSERASTADGRSAGSVLLSSFSAGSLGVRQPAHTRGGLSWPKATAPARAPGAINGRGEGSGSDSGGGGGSAVVASMYFPSVTSGEPTSAVAGGGGGSSAPVGSSNDAIGRRMEEVYRWMMDEEERVAVCSVPSHAAHGPPLFHLPPHAAHAANSQAYHAPHGPHGSHPHYVEHEDHRLPYPHVAVATLPPHEQGPAGQAELQMPLVGFLWKRGSGWRSFSYQRRFFYLIDHALCYRIKPPLPAPGQPRITPDKGEKCIPLVTVTSVRMHSKLKYEFEVVCTTRSYRLRAPSAQSLALWVTAISSEWMQLQHSSISQQPSAAGNVPAAHGHMRPGSASMQPHQPSQPLPPASSTSLGSSVSVAYPQQGLTGGDRAIM</sequence>
<feature type="region of interest" description="Disordered" evidence="1">
    <location>
        <begin position="431"/>
        <end position="490"/>
    </location>
</feature>
<feature type="compositionally biased region" description="Low complexity" evidence="1">
    <location>
        <begin position="464"/>
        <end position="476"/>
    </location>
</feature>
<feature type="compositionally biased region" description="Basic and acidic residues" evidence="1">
    <location>
        <begin position="94"/>
        <end position="104"/>
    </location>
</feature>
<dbReference type="PROSITE" id="PS50003">
    <property type="entry name" value="PH_DOMAIN"/>
    <property type="match status" value="1"/>
</dbReference>
<feature type="region of interest" description="Disordered" evidence="1">
    <location>
        <begin position="1"/>
        <end position="51"/>
    </location>
</feature>
<reference evidence="3" key="1">
    <citation type="submission" date="2021-01" db="EMBL/GenBank/DDBJ databases">
        <authorList>
            <person name="Corre E."/>
            <person name="Pelletier E."/>
            <person name="Niang G."/>
            <person name="Scheremetjew M."/>
            <person name="Finn R."/>
            <person name="Kale V."/>
            <person name="Holt S."/>
            <person name="Cochrane G."/>
            <person name="Meng A."/>
            <person name="Brown T."/>
            <person name="Cohen L."/>
        </authorList>
    </citation>
    <scope>NUCLEOTIDE SEQUENCE</scope>
    <source>
        <strain evidence="3">UTEX LB 985</strain>
    </source>
</reference>
<evidence type="ECO:0000256" key="1">
    <source>
        <dbReference type="SAM" id="MobiDB-lite"/>
    </source>
</evidence>
<feature type="region of interest" description="Disordered" evidence="1">
    <location>
        <begin position="141"/>
        <end position="182"/>
    </location>
</feature>
<feature type="compositionally biased region" description="Basic and acidic residues" evidence="1">
    <location>
        <begin position="65"/>
        <end position="82"/>
    </location>
</feature>
<dbReference type="CDD" id="cd00821">
    <property type="entry name" value="PH"/>
    <property type="match status" value="1"/>
</dbReference>
<dbReference type="InterPro" id="IPR011993">
    <property type="entry name" value="PH-like_dom_sf"/>
</dbReference>
<feature type="region of interest" description="Disordered" evidence="1">
    <location>
        <begin position="65"/>
        <end position="126"/>
    </location>
</feature>
<dbReference type="Gene3D" id="2.30.29.30">
    <property type="entry name" value="Pleckstrin-homology domain (PH domain)/Phosphotyrosine-binding domain (PTB)"/>
    <property type="match status" value="1"/>
</dbReference>
<dbReference type="Pfam" id="PF00169">
    <property type="entry name" value="PH"/>
    <property type="match status" value="1"/>
</dbReference>
<feature type="domain" description="PH" evidence="2">
    <location>
        <begin position="316"/>
        <end position="421"/>
    </location>
</feature>
<dbReference type="InterPro" id="IPR001849">
    <property type="entry name" value="PH_domain"/>
</dbReference>